<feature type="compositionally biased region" description="Polar residues" evidence="1">
    <location>
        <begin position="161"/>
        <end position="176"/>
    </location>
</feature>
<sequence length="388" mass="42106">MQMTNPRIHSLMSESGKINRLSSSPSVSSPKNQSPHSPSRANDVIGALKDWNLVKENPLTAFLERAPSSPAMFRSCRRLSVPRLDVPTRNLSLVQDSSKNDSSRVRQEQHGELEHKDLFLRLASSSSAVQRRSSMRVLSSRHSPVASPRLSPTPRLSSQPEHSPSSGKSSLLNQETLKPPQVSEGTKAGKLLLLNFHIGDLGRARHELGGIMRLSLREQTVAMSQKDDNGNTLLHALVGGGGLDFEETAAEEQAKEREKIDLSALSAGRDKLVKMGVDLNAENNEGKTAMDLCESKLLKDHLEGRKKSITSTPERTALLAAFKWRKRAALKLSFPLEAVTGAEPESEGGFLSSCSTPLSRAVSQSSQHLEASSPSSSPLKALVAHPVT</sequence>
<accession>L1JC80</accession>
<feature type="compositionally biased region" description="Low complexity" evidence="1">
    <location>
        <begin position="147"/>
        <end position="160"/>
    </location>
</feature>
<reference evidence="2 4" key="1">
    <citation type="journal article" date="2012" name="Nature">
        <title>Algal genomes reveal evolutionary mosaicism and the fate of nucleomorphs.</title>
        <authorList>
            <consortium name="DOE Joint Genome Institute"/>
            <person name="Curtis B.A."/>
            <person name="Tanifuji G."/>
            <person name="Burki F."/>
            <person name="Gruber A."/>
            <person name="Irimia M."/>
            <person name="Maruyama S."/>
            <person name="Arias M.C."/>
            <person name="Ball S.G."/>
            <person name="Gile G.H."/>
            <person name="Hirakawa Y."/>
            <person name="Hopkins J.F."/>
            <person name="Kuo A."/>
            <person name="Rensing S.A."/>
            <person name="Schmutz J."/>
            <person name="Symeonidi A."/>
            <person name="Elias M."/>
            <person name="Eveleigh R.J."/>
            <person name="Herman E.K."/>
            <person name="Klute M.J."/>
            <person name="Nakayama T."/>
            <person name="Obornik M."/>
            <person name="Reyes-Prieto A."/>
            <person name="Armbrust E.V."/>
            <person name="Aves S.J."/>
            <person name="Beiko R.G."/>
            <person name="Coutinho P."/>
            <person name="Dacks J.B."/>
            <person name="Durnford D.G."/>
            <person name="Fast N.M."/>
            <person name="Green B.R."/>
            <person name="Grisdale C.J."/>
            <person name="Hempel F."/>
            <person name="Henrissat B."/>
            <person name="Hoppner M.P."/>
            <person name="Ishida K."/>
            <person name="Kim E."/>
            <person name="Koreny L."/>
            <person name="Kroth P.G."/>
            <person name="Liu Y."/>
            <person name="Malik S.B."/>
            <person name="Maier U.G."/>
            <person name="McRose D."/>
            <person name="Mock T."/>
            <person name="Neilson J.A."/>
            <person name="Onodera N.T."/>
            <person name="Poole A.M."/>
            <person name="Pritham E.J."/>
            <person name="Richards T.A."/>
            <person name="Rocap G."/>
            <person name="Roy S.W."/>
            <person name="Sarai C."/>
            <person name="Schaack S."/>
            <person name="Shirato S."/>
            <person name="Slamovits C.H."/>
            <person name="Spencer D.F."/>
            <person name="Suzuki S."/>
            <person name="Worden A.Z."/>
            <person name="Zauner S."/>
            <person name="Barry K."/>
            <person name="Bell C."/>
            <person name="Bharti A.K."/>
            <person name="Crow J.A."/>
            <person name="Grimwood J."/>
            <person name="Kramer R."/>
            <person name="Lindquist E."/>
            <person name="Lucas S."/>
            <person name="Salamov A."/>
            <person name="McFadden G.I."/>
            <person name="Lane C.E."/>
            <person name="Keeling P.J."/>
            <person name="Gray M.W."/>
            <person name="Grigoriev I.V."/>
            <person name="Archibald J.M."/>
        </authorList>
    </citation>
    <scope>NUCLEOTIDE SEQUENCE</scope>
    <source>
        <strain evidence="2 4">CCMP2712</strain>
    </source>
</reference>
<dbReference type="PaxDb" id="55529-EKX45695"/>
<reference evidence="3" key="3">
    <citation type="submission" date="2015-06" db="UniProtKB">
        <authorList>
            <consortium name="EnsemblProtists"/>
        </authorList>
    </citation>
    <scope>IDENTIFICATION</scope>
</reference>
<keyword evidence="4" id="KW-1185">Reference proteome</keyword>
<feature type="region of interest" description="Disordered" evidence="1">
    <location>
        <begin position="130"/>
        <end position="184"/>
    </location>
</feature>
<evidence type="ECO:0000313" key="3">
    <source>
        <dbReference type="EnsemblProtists" id="EKX45695"/>
    </source>
</evidence>
<dbReference type="GeneID" id="17302315"/>
<feature type="compositionally biased region" description="Low complexity" evidence="1">
    <location>
        <begin position="363"/>
        <end position="379"/>
    </location>
</feature>
<evidence type="ECO:0000313" key="4">
    <source>
        <dbReference type="Proteomes" id="UP000011087"/>
    </source>
</evidence>
<dbReference type="Proteomes" id="UP000011087">
    <property type="component" value="Unassembled WGS sequence"/>
</dbReference>
<reference evidence="4" key="2">
    <citation type="submission" date="2012-11" db="EMBL/GenBank/DDBJ databases">
        <authorList>
            <person name="Kuo A."/>
            <person name="Curtis B.A."/>
            <person name="Tanifuji G."/>
            <person name="Burki F."/>
            <person name="Gruber A."/>
            <person name="Irimia M."/>
            <person name="Maruyama S."/>
            <person name="Arias M.C."/>
            <person name="Ball S.G."/>
            <person name="Gile G.H."/>
            <person name="Hirakawa Y."/>
            <person name="Hopkins J.F."/>
            <person name="Rensing S.A."/>
            <person name="Schmutz J."/>
            <person name="Symeonidi A."/>
            <person name="Elias M."/>
            <person name="Eveleigh R.J."/>
            <person name="Herman E.K."/>
            <person name="Klute M.J."/>
            <person name="Nakayama T."/>
            <person name="Obornik M."/>
            <person name="Reyes-Prieto A."/>
            <person name="Armbrust E.V."/>
            <person name="Aves S.J."/>
            <person name="Beiko R.G."/>
            <person name="Coutinho P."/>
            <person name="Dacks J.B."/>
            <person name="Durnford D.G."/>
            <person name="Fast N.M."/>
            <person name="Green B.R."/>
            <person name="Grisdale C."/>
            <person name="Hempe F."/>
            <person name="Henrissat B."/>
            <person name="Hoppner M.P."/>
            <person name="Ishida K.-I."/>
            <person name="Kim E."/>
            <person name="Koreny L."/>
            <person name="Kroth P.G."/>
            <person name="Liu Y."/>
            <person name="Malik S.-B."/>
            <person name="Maier U.G."/>
            <person name="McRose D."/>
            <person name="Mock T."/>
            <person name="Neilson J.A."/>
            <person name="Onodera N.T."/>
            <person name="Poole A.M."/>
            <person name="Pritham E.J."/>
            <person name="Richards T.A."/>
            <person name="Rocap G."/>
            <person name="Roy S.W."/>
            <person name="Sarai C."/>
            <person name="Schaack S."/>
            <person name="Shirato S."/>
            <person name="Slamovits C.H."/>
            <person name="Spencer D.F."/>
            <person name="Suzuki S."/>
            <person name="Worden A.Z."/>
            <person name="Zauner S."/>
            <person name="Barry K."/>
            <person name="Bell C."/>
            <person name="Bharti A.K."/>
            <person name="Crow J.A."/>
            <person name="Grimwood J."/>
            <person name="Kramer R."/>
            <person name="Lindquist E."/>
            <person name="Lucas S."/>
            <person name="Salamov A."/>
            <person name="McFadden G.I."/>
            <person name="Lane C.E."/>
            <person name="Keeling P.J."/>
            <person name="Gray M.W."/>
            <person name="Grigoriev I.V."/>
            <person name="Archibald J.M."/>
        </authorList>
    </citation>
    <scope>NUCLEOTIDE SEQUENCE</scope>
    <source>
        <strain evidence="4">CCMP2712</strain>
    </source>
</reference>
<evidence type="ECO:0000313" key="2">
    <source>
        <dbReference type="EMBL" id="EKX45695.1"/>
    </source>
</evidence>
<feature type="compositionally biased region" description="Basic and acidic residues" evidence="1">
    <location>
        <begin position="98"/>
        <end position="112"/>
    </location>
</feature>
<protein>
    <submittedName>
        <fullName evidence="2 3">Uncharacterized protein</fullName>
    </submittedName>
</protein>
<dbReference type="EMBL" id="JH992998">
    <property type="protein sequence ID" value="EKX45695.1"/>
    <property type="molecule type" value="Genomic_DNA"/>
</dbReference>
<evidence type="ECO:0000256" key="1">
    <source>
        <dbReference type="SAM" id="MobiDB-lite"/>
    </source>
</evidence>
<feature type="region of interest" description="Disordered" evidence="1">
    <location>
        <begin position="90"/>
        <end position="112"/>
    </location>
</feature>
<proteinExistence type="predicted"/>
<gene>
    <name evidence="2" type="ORF">GUITHDRAFT_138898</name>
</gene>
<name>L1JC80_GUITC</name>
<dbReference type="EnsemblProtists" id="EKX45695">
    <property type="protein sequence ID" value="EKX45695"/>
    <property type="gene ID" value="GUITHDRAFT_138898"/>
</dbReference>
<dbReference type="Gene3D" id="1.25.40.20">
    <property type="entry name" value="Ankyrin repeat-containing domain"/>
    <property type="match status" value="1"/>
</dbReference>
<dbReference type="AlphaFoldDB" id="L1JC80"/>
<dbReference type="HOGENOM" id="CLU_712609_0_0_1"/>
<dbReference type="InterPro" id="IPR036770">
    <property type="entry name" value="Ankyrin_rpt-contain_sf"/>
</dbReference>
<feature type="region of interest" description="Disordered" evidence="1">
    <location>
        <begin position="362"/>
        <end position="388"/>
    </location>
</feature>
<dbReference type="KEGG" id="gtt:GUITHDRAFT_138898"/>
<organism evidence="2">
    <name type="scientific">Guillardia theta (strain CCMP2712)</name>
    <name type="common">Cryptophyte</name>
    <dbReference type="NCBI Taxonomy" id="905079"/>
    <lineage>
        <taxon>Eukaryota</taxon>
        <taxon>Cryptophyceae</taxon>
        <taxon>Pyrenomonadales</taxon>
        <taxon>Geminigeraceae</taxon>
        <taxon>Guillardia</taxon>
    </lineage>
</organism>
<feature type="compositionally biased region" description="Low complexity" evidence="1">
    <location>
        <begin position="22"/>
        <end position="35"/>
    </location>
</feature>
<dbReference type="RefSeq" id="XP_005832675.1">
    <property type="nucleotide sequence ID" value="XM_005832618.1"/>
</dbReference>
<feature type="region of interest" description="Disordered" evidence="1">
    <location>
        <begin position="1"/>
        <end position="42"/>
    </location>
</feature>